<dbReference type="InterPro" id="IPR003439">
    <property type="entry name" value="ABC_transporter-like_ATP-bd"/>
</dbReference>
<dbReference type="InterPro" id="IPR015854">
    <property type="entry name" value="ABC_transpr_LolD-like"/>
</dbReference>
<keyword evidence="1" id="KW-0813">Transport</keyword>
<dbReference type="RefSeq" id="WP_343931964.1">
    <property type="nucleotide sequence ID" value="NZ_BAAABU010000001.1"/>
</dbReference>
<evidence type="ECO:0000256" key="3">
    <source>
        <dbReference type="ARBA" id="ARBA00022840"/>
    </source>
</evidence>
<gene>
    <name evidence="5" type="ORF">GCM10010492_05560</name>
</gene>
<dbReference type="EMBL" id="BAAABU010000001">
    <property type="protein sequence ID" value="GAA0210692.1"/>
    <property type="molecule type" value="Genomic_DNA"/>
</dbReference>
<evidence type="ECO:0000313" key="6">
    <source>
        <dbReference type="Proteomes" id="UP001500416"/>
    </source>
</evidence>
<feature type="domain" description="ABC transporter" evidence="4">
    <location>
        <begin position="6"/>
        <end position="227"/>
    </location>
</feature>
<proteinExistence type="predicted"/>
<dbReference type="SMART" id="SM00382">
    <property type="entry name" value="AAA"/>
    <property type="match status" value="1"/>
</dbReference>
<keyword evidence="3 5" id="KW-0067">ATP-binding</keyword>
<keyword evidence="6" id="KW-1185">Reference proteome</keyword>
<comment type="caution">
    <text evidence="5">The sequence shown here is derived from an EMBL/GenBank/DDBJ whole genome shotgun (WGS) entry which is preliminary data.</text>
</comment>
<accession>A0ABP3CP18</accession>
<dbReference type="PANTHER" id="PTHR24220">
    <property type="entry name" value="IMPORT ATP-BINDING PROTEIN"/>
    <property type="match status" value="1"/>
</dbReference>
<sequence length="228" mass="24075">MSTPLIELHGVTRRYENGPPALRDVSLTVREGEAVAVLGPSGSGKSTLLNLVAGLDRPDEGTITVAGTRVDGLSEAGAARHRRAGVGMVFQFFNLLDDLTVLENVVLPARLAGTGRADARRRATALLERLGIARHAAAHPGRLSGGERQRVAVARALVNRPPLLLADEPTGALDGASGADVADLLVELNADGQTVVLVTHDRELARRCTTRTVRLVDGRVALDEVTVR</sequence>
<dbReference type="Proteomes" id="UP001500416">
    <property type="component" value="Unassembled WGS sequence"/>
</dbReference>
<dbReference type="InterPro" id="IPR003593">
    <property type="entry name" value="AAA+_ATPase"/>
</dbReference>
<dbReference type="CDD" id="cd03255">
    <property type="entry name" value="ABC_MJ0796_LolCDE_FtsE"/>
    <property type="match status" value="1"/>
</dbReference>
<evidence type="ECO:0000259" key="4">
    <source>
        <dbReference type="PROSITE" id="PS50893"/>
    </source>
</evidence>
<evidence type="ECO:0000256" key="1">
    <source>
        <dbReference type="ARBA" id="ARBA00022448"/>
    </source>
</evidence>
<dbReference type="PROSITE" id="PS00211">
    <property type="entry name" value="ABC_TRANSPORTER_1"/>
    <property type="match status" value="1"/>
</dbReference>
<evidence type="ECO:0000256" key="2">
    <source>
        <dbReference type="ARBA" id="ARBA00022741"/>
    </source>
</evidence>
<evidence type="ECO:0000313" key="5">
    <source>
        <dbReference type="EMBL" id="GAA0210692.1"/>
    </source>
</evidence>
<dbReference type="Pfam" id="PF00005">
    <property type="entry name" value="ABC_tran"/>
    <property type="match status" value="1"/>
</dbReference>
<protein>
    <submittedName>
        <fullName evidence="5">ABC transporter ATP-binding protein</fullName>
    </submittedName>
</protein>
<dbReference type="InterPro" id="IPR017911">
    <property type="entry name" value="MacB-like_ATP-bd"/>
</dbReference>
<dbReference type="InterPro" id="IPR017871">
    <property type="entry name" value="ABC_transporter-like_CS"/>
</dbReference>
<dbReference type="SUPFAM" id="SSF52540">
    <property type="entry name" value="P-loop containing nucleoside triphosphate hydrolases"/>
    <property type="match status" value="1"/>
</dbReference>
<organism evidence="5 6">
    <name type="scientific">Saccharothrix mutabilis subsp. mutabilis</name>
    <dbReference type="NCBI Taxonomy" id="66855"/>
    <lineage>
        <taxon>Bacteria</taxon>
        <taxon>Bacillati</taxon>
        <taxon>Actinomycetota</taxon>
        <taxon>Actinomycetes</taxon>
        <taxon>Pseudonocardiales</taxon>
        <taxon>Pseudonocardiaceae</taxon>
        <taxon>Saccharothrix</taxon>
    </lineage>
</organism>
<name>A0ABP3CP18_9PSEU</name>
<dbReference type="Gene3D" id="3.40.50.300">
    <property type="entry name" value="P-loop containing nucleotide triphosphate hydrolases"/>
    <property type="match status" value="1"/>
</dbReference>
<dbReference type="GO" id="GO:0005524">
    <property type="term" value="F:ATP binding"/>
    <property type="evidence" value="ECO:0007669"/>
    <property type="project" value="UniProtKB-KW"/>
</dbReference>
<dbReference type="PROSITE" id="PS50893">
    <property type="entry name" value="ABC_TRANSPORTER_2"/>
    <property type="match status" value="1"/>
</dbReference>
<keyword evidence="2" id="KW-0547">Nucleotide-binding</keyword>
<dbReference type="InterPro" id="IPR027417">
    <property type="entry name" value="P-loop_NTPase"/>
</dbReference>
<reference evidence="6" key="1">
    <citation type="journal article" date="2019" name="Int. J. Syst. Evol. Microbiol.">
        <title>The Global Catalogue of Microorganisms (GCM) 10K type strain sequencing project: providing services to taxonomists for standard genome sequencing and annotation.</title>
        <authorList>
            <consortium name="The Broad Institute Genomics Platform"/>
            <consortium name="The Broad Institute Genome Sequencing Center for Infectious Disease"/>
            <person name="Wu L."/>
            <person name="Ma J."/>
        </authorList>
    </citation>
    <scope>NUCLEOTIDE SEQUENCE [LARGE SCALE GENOMIC DNA]</scope>
    <source>
        <strain evidence="6">JCM 3380</strain>
    </source>
</reference>